<organism evidence="2 3">
    <name type="scientific">Marasmius crinis-equi</name>
    <dbReference type="NCBI Taxonomy" id="585013"/>
    <lineage>
        <taxon>Eukaryota</taxon>
        <taxon>Fungi</taxon>
        <taxon>Dikarya</taxon>
        <taxon>Basidiomycota</taxon>
        <taxon>Agaricomycotina</taxon>
        <taxon>Agaricomycetes</taxon>
        <taxon>Agaricomycetidae</taxon>
        <taxon>Agaricales</taxon>
        <taxon>Marasmiineae</taxon>
        <taxon>Marasmiaceae</taxon>
        <taxon>Marasmius</taxon>
    </lineage>
</organism>
<keyword evidence="3" id="KW-1185">Reference proteome</keyword>
<evidence type="ECO:0000313" key="2">
    <source>
        <dbReference type="EMBL" id="KAL0579714.1"/>
    </source>
</evidence>
<keyword evidence="1" id="KW-0808">Transferase</keyword>
<dbReference type="SUPFAM" id="SSF53756">
    <property type="entry name" value="UDP-Glycosyltransferase/glycogen phosphorylase"/>
    <property type="match status" value="1"/>
</dbReference>
<dbReference type="Gene3D" id="3.40.50.2000">
    <property type="entry name" value="Glycogen Phosphorylase B"/>
    <property type="match status" value="2"/>
</dbReference>
<dbReference type="EMBL" id="JBAHYK010000050">
    <property type="protein sequence ID" value="KAL0579714.1"/>
    <property type="molecule type" value="Genomic_DNA"/>
</dbReference>
<name>A0ABR3FW74_9AGAR</name>
<proteinExistence type="predicted"/>
<dbReference type="PANTHER" id="PTHR48045:SF31">
    <property type="entry name" value="UDP-GLYCOSYLTRANSFERASE 76B1-LIKE"/>
    <property type="match status" value="1"/>
</dbReference>
<evidence type="ECO:0008006" key="4">
    <source>
        <dbReference type="Google" id="ProtNLM"/>
    </source>
</evidence>
<comment type="caution">
    <text evidence="2">The sequence shown here is derived from an EMBL/GenBank/DDBJ whole genome shotgun (WGS) entry which is preliminary data.</text>
</comment>
<sequence>MLTTNVMYQKISKELAKFPNDSLKTRVRIIEIASNREDIFDPSPEFATAFQVLLRSEKITCLASGKSFEELPPPCLAIIDPFAGYAVDAIRAAEGDRIPIYLWRTSPAGSILRHNGPPELGGRESLSAVTTSIAESDARNLSIEPSQIPGAPPMFEYEWTPQKACCLTSDGILVRALPHTTTPIKFTQSVASPPNILQNTWKEAQRVLAITDGVLNVSSSFYEPDAIRAAQHWYSSMGKAWYTVGPLFFPRGQQAGAEFEKIQEIEFLDKMKALFGVHSVIYISFGTVPWQTLPDKIWMVIDELIRDRTPFILARPSKLSHLPDEQKAKIKDSGIGLELRWADQEAILSHPATGWFISHGGWNSIQESFVHKVPCIFWPFEADQPYNAAMITLNYRAGFELLSVRHEGSRQPFRCKESPEEQSFTAEAVRQEVKDLLVKIKADEGRVVRANAEKLSLEMSRSWEEGQGSFNNLQELLRRFVDESTVSWPTL</sequence>
<dbReference type="PANTHER" id="PTHR48045">
    <property type="entry name" value="UDP-GLYCOSYLTRANSFERASE 72B1"/>
    <property type="match status" value="1"/>
</dbReference>
<accession>A0ABR3FW74</accession>
<dbReference type="CDD" id="cd03784">
    <property type="entry name" value="GT1_Gtf-like"/>
    <property type="match status" value="1"/>
</dbReference>
<dbReference type="InterPro" id="IPR002213">
    <property type="entry name" value="UDP_glucos_trans"/>
</dbReference>
<gene>
    <name evidence="2" type="ORF">V5O48_002278</name>
</gene>
<dbReference type="Proteomes" id="UP001465976">
    <property type="component" value="Unassembled WGS sequence"/>
</dbReference>
<dbReference type="Pfam" id="PF00201">
    <property type="entry name" value="UDPGT"/>
    <property type="match status" value="1"/>
</dbReference>
<evidence type="ECO:0000313" key="3">
    <source>
        <dbReference type="Proteomes" id="UP001465976"/>
    </source>
</evidence>
<evidence type="ECO:0000256" key="1">
    <source>
        <dbReference type="ARBA" id="ARBA00022679"/>
    </source>
</evidence>
<protein>
    <recommendedName>
        <fullName evidence="4">UDP-Glycosyltransferase/glycogen phosphorylase</fullName>
    </recommendedName>
</protein>
<reference evidence="2 3" key="1">
    <citation type="submission" date="2024-02" db="EMBL/GenBank/DDBJ databases">
        <title>A draft genome for the cacao thread blight pathogen Marasmius crinis-equi.</title>
        <authorList>
            <person name="Cohen S.P."/>
            <person name="Baruah I.K."/>
            <person name="Amoako-Attah I."/>
            <person name="Bukari Y."/>
            <person name="Meinhardt L.W."/>
            <person name="Bailey B.A."/>
        </authorList>
    </citation>
    <scope>NUCLEOTIDE SEQUENCE [LARGE SCALE GENOMIC DNA]</scope>
    <source>
        <strain evidence="2 3">GH-76</strain>
    </source>
</reference>